<gene>
    <name evidence="6" type="ORF">FVF75_03090</name>
</gene>
<evidence type="ECO:0000256" key="1">
    <source>
        <dbReference type="ARBA" id="ARBA00010062"/>
    </source>
</evidence>
<evidence type="ECO:0000256" key="2">
    <source>
        <dbReference type="ARBA" id="ARBA00022729"/>
    </source>
</evidence>
<feature type="signal peptide" evidence="4">
    <location>
        <begin position="1"/>
        <end position="20"/>
    </location>
</feature>
<keyword evidence="3" id="KW-0029">Amino-acid transport</keyword>
<dbReference type="Proteomes" id="UP000322080">
    <property type="component" value="Unassembled WGS sequence"/>
</dbReference>
<reference evidence="6 7" key="1">
    <citation type="submission" date="2019-08" db="EMBL/GenBank/DDBJ databases">
        <title>Identification of a novel species of the genus Boseongicola.</title>
        <authorList>
            <person name="Zhang X.-Q."/>
        </authorList>
    </citation>
    <scope>NUCLEOTIDE SEQUENCE [LARGE SCALE GENOMIC DNA]</scope>
    <source>
        <strain evidence="6 7">HY14</strain>
    </source>
</reference>
<dbReference type="Pfam" id="PF13458">
    <property type="entry name" value="Peripla_BP_6"/>
    <property type="match status" value="1"/>
</dbReference>
<evidence type="ECO:0000259" key="5">
    <source>
        <dbReference type="Pfam" id="PF13458"/>
    </source>
</evidence>
<dbReference type="GO" id="GO:0006865">
    <property type="term" value="P:amino acid transport"/>
    <property type="evidence" value="ECO:0007669"/>
    <property type="project" value="UniProtKB-KW"/>
</dbReference>
<comment type="caution">
    <text evidence="6">The sequence shown here is derived from an EMBL/GenBank/DDBJ whole genome shotgun (WGS) entry which is preliminary data.</text>
</comment>
<dbReference type="AlphaFoldDB" id="A0A5D0RNM2"/>
<dbReference type="CDD" id="cd06327">
    <property type="entry name" value="PBP1_SBP-like"/>
    <property type="match status" value="1"/>
</dbReference>
<dbReference type="PANTHER" id="PTHR30483:SF6">
    <property type="entry name" value="PERIPLASMIC BINDING PROTEIN OF ABC TRANSPORTER FOR NATURAL AMINO ACIDS"/>
    <property type="match status" value="1"/>
</dbReference>
<organism evidence="6 7">
    <name type="scientific">Maritimibacter fusiformis</name>
    <dbReference type="NCBI Taxonomy" id="2603819"/>
    <lineage>
        <taxon>Bacteria</taxon>
        <taxon>Pseudomonadati</taxon>
        <taxon>Pseudomonadota</taxon>
        <taxon>Alphaproteobacteria</taxon>
        <taxon>Rhodobacterales</taxon>
        <taxon>Roseobacteraceae</taxon>
        <taxon>Maritimibacter</taxon>
    </lineage>
</organism>
<dbReference type="RefSeq" id="WP_148376270.1">
    <property type="nucleotide sequence ID" value="NZ_VSIY01000003.1"/>
</dbReference>
<evidence type="ECO:0000256" key="4">
    <source>
        <dbReference type="SAM" id="SignalP"/>
    </source>
</evidence>
<feature type="domain" description="Leucine-binding protein" evidence="5">
    <location>
        <begin position="25"/>
        <end position="362"/>
    </location>
</feature>
<sequence>MKKLLATAALAALATGAAQAGDGVVKIGVLNDQSTSFSALGGSEVVEAVQLAIADFGGEALGQPIEFVFADHQNKPDVALSIAREWLDRDGVDVIMDVANSAISLGINTLIGENPDAMGLFISPLTDRMTEADCNGRVMAWAYDAYSTVGTAVNAQLEQGLKKFFILSPDYEAGKVMTSWVETAVTEGGGEVVGTVAAPLGTTDFSSFILQAQASGAEVIQLNLNGSELINALKQIQEFGLISMGQKVAVTFLHQSDARSIGAEALAGIQFAAPWFWNQDEESREFAMRMKEITGNAPGWVAAGNYSAATAYLRAVEEAGTDDADAVVAAMQTLDLDDLFVKNGTLYPNGRLIHDMYLLEVQAPEDIEEDQDYFKLVATVPADVAFQPLSASTCPLVAQ</sequence>
<proteinExistence type="inferred from homology"/>
<feature type="chain" id="PRO_5022964133" evidence="4">
    <location>
        <begin position="21"/>
        <end position="399"/>
    </location>
</feature>
<dbReference type="EMBL" id="VSIY01000003">
    <property type="protein sequence ID" value="TYB83180.1"/>
    <property type="molecule type" value="Genomic_DNA"/>
</dbReference>
<evidence type="ECO:0000313" key="7">
    <source>
        <dbReference type="Proteomes" id="UP000322080"/>
    </source>
</evidence>
<comment type="similarity">
    <text evidence="1">Belongs to the leucine-binding protein family.</text>
</comment>
<evidence type="ECO:0000313" key="6">
    <source>
        <dbReference type="EMBL" id="TYB83180.1"/>
    </source>
</evidence>
<dbReference type="InterPro" id="IPR028082">
    <property type="entry name" value="Peripla_BP_I"/>
</dbReference>
<protein>
    <submittedName>
        <fullName evidence="6">ABC transporter substrate-binding protein</fullName>
    </submittedName>
</protein>
<keyword evidence="3" id="KW-0813">Transport</keyword>
<dbReference type="InterPro" id="IPR051010">
    <property type="entry name" value="BCAA_transport"/>
</dbReference>
<evidence type="ECO:0000256" key="3">
    <source>
        <dbReference type="ARBA" id="ARBA00022970"/>
    </source>
</evidence>
<accession>A0A5D0RNM2</accession>
<keyword evidence="7" id="KW-1185">Reference proteome</keyword>
<name>A0A5D0RNM2_9RHOB</name>
<keyword evidence="2 4" id="KW-0732">Signal</keyword>
<dbReference type="InterPro" id="IPR028081">
    <property type="entry name" value="Leu-bd"/>
</dbReference>
<dbReference type="SUPFAM" id="SSF53822">
    <property type="entry name" value="Periplasmic binding protein-like I"/>
    <property type="match status" value="1"/>
</dbReference>
<dbReference type="Gene3D" id="3.40.50.2300">
    <property type="match status" value="2"/>
</dbReference>
<dbReference type="PANTHER" id="PTHR30483">
    <property type="entry name" value="LEUCINE-SPECIFIC-BINDING PROTEIN"/>
    <property type="match status" value="1"/>
</dbReference>